<dbReference type="InterPro" id="IPR035979">
    <property type="entry name" value="RBD_domain_sf"/>
</dbReference>
<dbReference type="AlphaFoldDB" id="A0A383WMD7"/>
<dbReference type="InterPro" id="IPR000504">
    <property type="entry name" value="RRM_dom"/>
</dbReference>
<dbReference type="CDD" id="cd00590">
    <property type="entry name" value="RRM_SF"/>
    <property type="match status" value="1"/>
</dbReference>
<dbReference type="SMART" id="SM00360">
    <property type="entry name" value="RRM"/>
    <property type="match status" value="1"/>
</dbReference>
<gene>
    <name evidence="3" type="ORF">BQ4739_LOCUS18706</name>
</gene>
<dbReference type="Pfam" id="PF00076">
    <property type="entry name" value="RRM_1"/>
    <property type="match status" value="1"/>
</dbReference>
<dbReference type="Gene3D" id="3.30.70.330">
    <property type="match status" value="1"/>
</dbReference>
<dbReference type="GO" id="GO:0003723">
    <property type="term" value="F:RNA binding"/>
    <property type="evidence" value="ECO:0007669"/>
    <property type="project" value="UniProtKB-UniRule"/>
</dbReference>
<dbReference type="InterPro" id="IPR012677">
    <property type="entry name" value="Nucleotide-bd_a/b_plait_sf"/>
</dbReference>
<dbReference type="PROSITE" id="PS50102">
    <property type="entry name" value="RRM"/>
    <property type="match status" value="1"/>
</dbReference>
<accession>A0A383WMD7</accession>
<feature type="domain" description="RRM" evidence="2">
    <location>
        <begin position="47"/>
        <end position="93"/>
    </location>
</feature>
<keyword evidence="1" id="KW-0694">RNA-binding</keyword>
<evidence type="ECO:0000313" key="4">
    <source>
        <dbReference type="Proteomes" id="UP000256970"/>
    </source>
</evidence>
<keyword evidence="4" id="KW-1185">Reference proteome</keyword>
<evidence type="ECO:0000259" key="2">
    <source>
        <dbReference type="PROSITE" id="PS50102"/>
    </source>
</evidence>
<dbReference type="SUPFAM" id="SSF54928">
    <property type="entry name" value="RNA-binding domain, RBD"/>
    <property type="match status" value="1"/>
</dbReference>
<evidence type="ECO:0000256" key="1">
    <source>
        <dbReference type="PROSITE-ProRule" id="PRU00176"/>
    </source>
</evidence>
<protein>
    <recommendedName>
        <fullName evidence="2">RRM domain-containing protein</fullName>
    </recommendedName>
</protein>
<reference evidence="3 4" key="1">
    <citation type="submission" date="2016-10" db="EMBL/GenBank/DDBJ databases">
        <authorList>
            <person name="Cai Z."/>
        </authorList>
    </citation>
    <scope>NUCLEOTIDE SEQUENCE [LARGE SCALE GENOMIC DNA]</scope>
</reference>
<name>A0A383WMD7_TETOB</name>
<sequence length="94" mass="10991">MVYDSWSKSRCGRVWDGHLLVKHNVWQLYIVVYDSWSNIARDSWSNMVYDSWGKSRGFGTVRFSSKEDADAACTKLNNTEYEGRTITVRLDRFA</sequence>
<dbReference type="Proteomes" id="UP000256970">
    <property type="component" value="Unassembled WGS sequence"/>
</dbReference>
<organism evidence="3 4">
    <name type="scientific">Tetradesmus obliquus</name>
    <name type="common">Green alga</name>
    <name type="synonym">Acutodesmus obliquus</name>
    <dbReference type="NCBI Taxonomy" id="3088"/>
    <lineage>
        <taxon>Eukaryota</taxon>
        <taxon>Viridiplantae</taxon>
        <taxon>Chlorophyta</taxon>
        <taxon>core chlorophytes</taxon>
        <taxon>Chlorophyceae</taxon>
        <taxon>CS clade</taxon>
        <taxon>Sphaeropleales</taxon>
        <taxon>Scenedesmaceae</taxon>
        <taxon>Tetradesmus</taxon>
    </lineage>
</organism>
<evidence type="ECO:0000313" key="3">
    <source>
        <dbReference type="EMBL" id="SZX78423.1"/>
    </source>
</evidence>
<proteinExistence type="predicted"/>
<dbReference type="EMBL" id="FNXT01001320">
    <property type="protein sequence ID" value="SZX78423.1"/>
    <property type="molecule type" value="Genomic_DNA"/>
</dbReference>